<evidence type="ECO:0000313" key="1">
    <source>
        <dbReference type="EMBL" id="EUA54677.1"/>
    </source>
</evidence>
<dbReference type="PATRIC" id="fig|1299334.3.peg.3312"/>
<sequence>MTAFWQAHRDAAQVYSAMVRDWAQPAAGTTAWDLYGGAGLFAAVLAAAVGSRGGC</sequence>
<reference evidence="1" key="1">
    <citation type="submission" date="2014-01" db="EMBL/GenBank/DDBJ databases">
        <authorList>
            <person name="Brown-Elliot B."/>
            <person name="Wallace R."/>
            <person name="Lenaerts A."/>
            <person name="Ordway D."/>
            <person name="DeGroote M.A."/>
            <person name="Parker T."/>
            <person name="Sizemore C."/>
            <person name="Tallon L.J."/>
            <person name="Sadzewicz L.K."/>
            <person name="Sengamalay N."/>
            <person name="Fraser C.M."/>
            <person name="Hine E."/>
            <person name="Shefchek K.A."/>
            <person name="Das S.P."/>
            <person name="Tettelin H."/>
        </authorList>
    </citation>
    <scope>NUCLEOTIDE SEQUENCE [LARGE SCALE GENOMIC DNA]</scope>
    <source>
        <strain evidence="1">4042</strain>
    </source>
</reference>
<keyword evidence="1" id="KW-0808">Transferase</keyword>
<comment type="caution">
    <text evidence="1">The sequence shown here is derived from an EMBL/GenBank/DDBJ whole genome shotgun (WGS) entry which is preliminary data.</text>
</comment>
<accession>X8CE65</accession>
<dbReference type="SUPFAM" id="SSF53335">
    <property type="entry name" value="S-adenosyl-L-methionine-dependent methyltransferases"/>
    <property type="match status" value="1"/>
</dbReference>
<dbReference type="GO" id="GO:0008168">
    <property type="term" value="F:methyltransferase activity"/>
    <property type="evidence" value="ECO:0007669"/>
    <property type="project" value="UniProtKB-KW"/>
</dbReference>
<dbReference type="AlphaFoldDB" id="X8CE65"/>
<dbReference type="InterPro" id="IPR029063">
    <property type="entry name" value="SAM-dependent_MTases_sf"/>
</dbReference>
<proteinExistence type="predicted"/>
<dbReference type="Gene3D" id="3.40.50.150">
    <property type="entry name" value="Vaccinia Virus protein VP39"/>
    <property type="match status" value="1"/>
</dbReference>
<gene>
    <name evidence="1" type="ORF">I553_1502</name>
</gene>
<dbReference type="GO" id="GO:0032259">
    <property type="term" value="P:methylation"/>
    <property type="evidence" value="ECO:0007669"/>
    <property type="project" value="UniProtKB-KW"/>
</dbReference>
<organism evidence="1">
    <name type="scientific">Mycobacterium xenopi 4042</name>
    <dbReference type="NCBI Taxonomy" id="1299334"/>
    <lineage>
        <taxon>Bacteria</taxon>
        <taxon>Bacillati</taxon>
        <taxon>Actinomycetota</taxon>
        <taxon>Actinomycetes</taxon>
        <taxon>Mycobacteriales</taxon>
        <taxon>Mycobacteriaceae</taxon>
        <taxon>Mycobacterium</taxon>
    </lineage>
</organism>
<name>X8CE65_MYCXE</name>
<dbReference type="EMBL" id="JAOB01000032">
    <property type="protein sequence ID" value="EUA54677.1"/>
    <property type="molecule type" value="Genomic_DNA"/>
</dbReference>
<keyword evidence="1" id="KW-0489">Methyltransferase</keyword>
<protein>
    <submittedName>
        <fullName evidence="1">Putative RNA methyltransferase domain protein</fullName>
    </submittedName>
</protein>